<name>A0ABR2KHN0_9EUKA</name>
<organism evidence="2 3">
    <name type="scientific">Tritrichomonas musculus</name>
    <dbReference type="NCBI Taxonomy" id="1915356"/>
    <lineage>
        <taxon>Eukaryota</taxon>
        <taxon>Metamonada</taxon>
        <taxon>Parabasalia</taxon>
        <taxon>Tritrichomonadida</taxon>
        <taxon>Tritrichomonadidae</taxon>
        <taxon>Tritrichomonas</taxon>
    </lineage>
</organism>
<evidence type="ECO:0000313" key="2">
    <source>
        <dbReference type="EMBL" id="KAK8890341.1"/>
    </source>
</evidence>
<keyword evidence="3" id="KW-1185">Reference proteome</keyword>
<feature type="region of interest" description="Disordered" evidence="1">
    <location>
        <begin position="1"/>
        <end position="29"/>
    </location>
</feature>
<feature type="compositionally biased region" description="Polar residues" evidence="1">
    <location>
        <begin position="275"/>
        <end position="286"/>
    </location>
</feature>
<feature type="compositionally biased region" description="Polar residues" evidence="1">
    <location>
        <begin position="1"/>
        <end position="10"/>
    </location>
</feature>
<evidence type="ECO:0000256" key="1">
    <source>
        <dbReference type="SAM" id="MobiDB-lite"/>
    </source>
</evidence>
<sequence>MLTTSLSPNEFTLHAQDRIPTSNADDDDHDDTKFQFYKVSLLNNPTTSVSTRELQRLFKLRNEYNDQLQAAEAKHEIDVFECKATGKPLPPVMDVPFPSDLNIDIIRANEPSSAVRMYSTGKIAKKSNTNGRIKANPRSKSVTSMGRAMVRRCPCCHPEPQVIQNVPIKPRNGPIHWQVQDEPLLPSLPPNIYIEGHKSRPFYSPSKRSINLTIPIIVNDFIEQTELSNSKFEKEMKNKIEMEKKARSRLLHTRALANREQKRKRQQDLSDLENRSGQLKAQSRLSLRTSQLAKSKAISNYVPPISSDDQEAIDELKKFDDNLWNQTKLQKNHDPISLLLIQEAEELDHSGLNNEKI</sequence>
<dbReference type="Proteomes" id="UP001470230">
    <property type="component" value="Unassembled WGS sequence"/>
</dbReference>
<proteinExistence type="predicted"/>
<feature type="region of interest" description="Disordered" evidence="1">
    <location>
        <begin position="254"/>
        <end position="286"/>
    </location>
</feature>
<accession>A0ABR2KHN0</accession>
<evidence type="ECO:0000313" key="3">
    <source>
        <dbReference type="Proteomes" id="UP001470230"/>
    </source>
</evidence>
<reference evidence="2 3" key="1">
    <citation type="submission" date="2024-04" db="EMBL/GenBank/DDBJ databases">
        <title>Tritrichomonas musculus Genome.</title>
        <authorList>
            <person name="Alves-Ferreira E."/>
            <person name="Grigg M."/>
            <person name="Lorenzi H."/>
            <person name="Galac M."/>
        </authorList>
    </citation>
    <scope>NUCLEOTIDE SEQUENCE [LARGE SCALE GENOMIC DNA]</scope>
    <source>
        <strain evidence="2 3">EAF2021</strain>
    </source>
</reference>
<gene>
    <name evidence="2" type="ORF">M9Y10_035116</name>
</gene>
<protein>
    <submittedName>
        <fullName evidence="2">Uncharacterized protein</fullName>
    </submittedName>
</protein>
<comment type="caution">
    <text evidence="2">The sequence shown here is derived from an EMBL/GenBank/DDBJ whole genome shotgun (WGS) entry which is preliminary data.</text>
</comment>
<dbReference type="EMBL" id="JAPFFF010000005">
    <property type="protein sequence ID" value="KAK8890341.1"/>
    <property type="molecule type" value="Genomic_DNA"/>
</dbReference>